<evidence type="ECO:0000256" key="1">
    <source>
        <dbReference type="SAM" id="MobiDB-lite"/>
    </source>
</evidence>
<gene>
    <name evidence="4" type="ORF">AK812_SmicGene40496</name>
</gene>
<keyword evidence="3" id="KW-0732">Signal</keyword>
<dbReference type="EMBL" id="LSRX01001508">
    <property type="protein sequence ID" value="OLP79240.1"/>
    <property type="molecule type" value="Genomic_DNA"/>
</dbReference>
<feature type="signal peptide" evidence="3">
    <location>
        <begin position="1"/>
        <end position="20"/>
    </location>
</feature>
<feature type="region of interest" description="Disordered" evidence="1">
    <location>
        <begin position="201"/>
        <end position="236"/>
    </location>
</feature>
<proteinExistence type="predicted"/>
<feature type="transmembrane region" description="Helical" evidence="2">
    <location>
        <begin position="161"/>
        <end position="180"/>
    </location>
</feature>
<evidence type="ECO:0000256" key="3">
    <source>
        <dbReference type="SAM" id="SignalP"/>
    </source>
</evidence>
<keyword evidence="5" id="KW-1185">Reference proteome</keyword>
<name>A0A1Q9C8J7_SYMMI</name>
<feature type="chain" id="PRO_5012570699" evidence="3">
    <location>
        <begin position="21"/>
        <end position="396"/>
    </location>
</feature>
<reference evidence="4 5" key="1">
    <citation type="submission" date="2016-02" db="EMBL/GenBank/DDBJ databases">
        <title>Genome analysis of coral dinoflagellate symbionts highlights evolutionary adaptations to a symbiotic lifestyle.</title>
        <authorList>
            <person name="Aranda M."/>
            <person name="Li Y."/>
            <person name="Liew Y.J."/>
            <person name="Baumgarten S."/>
            <person name="Simakov O."/>
            <person name="Wilson M."/>
            <person name="Piel J."/>
            <person name="Ashoor H."/>
            <person name="Bougouffa S."/>
            <person name="Bajic V.B."/>
            <person name="Ryu T."/>
            <person name="Ravasi T."/>
            <person name="Bayer T."/>
            <person name="Micklem G."/>
            <person name="Kim H."/>
            <person name="Bhak J."/>
            <person name="Lajeunesse T.C."/>
            <person name="Voolstra C.R."/>
        </authorList>
    </citation>
    <scope>NUCLEOTIDE SEQUENCE [LARGE SCALE GENOMIC DNA]</scope>
    <source>
        <strain evidence="4 5">CCMP2467</strain>
    </source>
</reference>
<accession>A0A1Q9C8J7</accession>
<evidence type="ECO:0000313" key="5">
    <source>
        <dbReference type="Proteomes" id="UP000186817"/>
    </source>
</evidence>
<feature type="transmembrane region" description="Helical" evidence="2">
    <location>
        <begin position="28"/>
        <end position="45"/>
    </location>
</feature>
<keyword evidence="2" id="KW-0472">Membrane</keyword>
<organism evidence="4 5">
    <name type="scientific">Symbiodinium microadriaticum</name>
    <name type="common">Dinoflagellate</name>
    <name type="synonym">Zooxanthella microadriatica</name>
    <dbReference type="NCBI Taxonomy" id="2951"/>
    <lineage>
        <taxon>Eukaryota</taxon>
        <taxon>Sar</taxon>
        <taxon>Alveolata</taxon>
        <taxon>Dinophyceae</taxon>
        <taxon>Suessiales</taxon>
        <taxon>Symbiodiniaceae</taxon>
        <taxon>Symbiodinium</taxon>
    </lineage>
</organism>
<feature type="region of interest" description="Disordered" evidence="1">
    <location>
        <begin position="252"/>
        <end position="271"/>
    </location>
</feature>
<keyword evidence="2" id="KW-1133">Transmembrane helix</keyword>
<keyword evidence="2" id="KW-0812">Transmembrane</keyword>
<protein>
    <submittedName>
        <fullName evidence="4">Uncharacterized protein</fullName>
    </submittedName>
</protein>
<evidence type="ECO:0000256" key="2">
    <source>
        <dbReference type="SAM" id="Phobius"/>
    </source>
</evidence>
<sequence length="396" mass="42112">MALTSLLASLLAWPLSKMSAYTGKGFVLGLGSLALAVIPLAVVLGQPDAEANSFWGPWLLALYALQGLGRSVYEGANRAIFADMFSEAESSGAFANCMMQPLGHRNEHNITTSIDKHNQDEQVGWTVEAGTRNIENRRSGLAFFTSFLLQVFLPGSACDTVVAVIVVGSSSMALPGYFVVKKGEDRTLNILWGLSGLGRSATDPKQPGAASSGVVPGQSTVRGGQGAGRFDVDSASGGPSFGGPDFAAWGLCHGDPSPGERQAPHWTSRSGEGKCAQGTGCWQRMETQGEVQQPEQGELAREAVCPGSGSWPMPCLMVRGRQMWSVAPLKGALVVSPRVCEPLVPGPLLTLQQANADNDRREWDLTGIFAKTSRRRQWKLQAVQGSLAEQEQGPQI</sequence>
<comment type="caution">
    <text evidence="4">The sequence shown here is derived from an EMBL/GenBank/DDBJ whole genome shotgun (WGS) entry which is preliminary data.</text>
</comment>
<dbReference type="OrthoDB" id="425072at2759"/>
<dbReference type="AlphaFoldDB" id="A0A1Q9C8J7"/>
<evidence type="ECO:0000313" key="4">
    <source>
        <dbReference type="EMBL" id="OLP79240.1"/>
    </source>
</evidence>
<feature type="transmembrane region" description="Helical" evidence="2">
    <location>
        <begin position="139"/>
        <end position="155"/>
    </location>
</feature>
<dbReference type="Proteomes" id="UP000186817">
    <property type="component" value="Unassembled WGS sequence"/>
</dbReference>